<reference evidence="1" key="1">
    <citation type="submission" date="2020-04" db="EMBL/GenBank/DDBJ databases">
        <title>Genome Assembly and Annotation of Botryosphaeria dothidea sdau 11-99, a Latent Pathogen of Apple Fruit Ring Rot in China.</title>
        <authorList>
            <person name="Yu C."/>
            <person name="Diao Y."/>
            <person name="Lu Q."/>
            <person name="Zhao J."/>
            <person name="Cui S."/>
            <person name="Peng C."/>
            <person name="He B."/>
            <person name="Liu H."/>
        </authorList>
    </citation>
    <scope>NUCLEOTIDE SEQUENCE [LARGE SCALE GENOMIC DNA]</scope>
    <source>
        <strain evidence="1">Sdau11-99</strain>
    </source>
</reference>
<keyword evidence="2" id="KW-1185">Reference proteome</keyword>
<dbReference type="OrthoDB" id="1919336at2759"/>
<comment type="caution">
    <text evidence="1">The sequence shown here is derived from an EMBL/GenBank/DDBJ whole genome shotgun (WGS) entry which is preliminary data.</text>
</comment>
<sequence length="279" mass="31534">MAFLRQQADLAIYHIATRAIFEQDTQKLLEHHYLEGLEAYLQKVHPGPQDIDPFPSSSFLGPVPELYTLVYQITLLARKTPLGIFEMAQAQAHFKRIIEIKALFDATSFLHFAGKGVANPFLAEDCTPRLYMLALEIMLTKIMKPETTAANLDIQNRVHEAYSLLSRRSFIFAHDTETHGDMSYHLSEPLCWPLLVIGAAVLRTEHRDAFEKVLEDLWYISYNGFVRRVSAILKMVWSADGGRVGNLEATDSSMANNQVIDHPDSSIGFDVLLRQNGLS</sequence>
<dbReference type="InterPro" id="IPR021858">
    <property type="entry name" value="Fun_TF"/>
</dbReference>
<accession>A0A8H4IWU3</accession>
<dbReference type="AlphaFoldDB" id="A0A8H4IWU3"/>
<proteinExistence type="predicted"/>
<gene>
    <name evidence="1" type="ORF">GTA08_BOTSDO03130</name>
</gene>
<protein>
    <submittedName>
        <fullName evidence="1">Uncharacterized protein</fullName>
    </submittedName>
</protein>
<dbReference type="Proteomes" id="UP000572817">
    <property type="component" value="Unassembled WGS sequence"/>
</dbReference>
<name>A0A8H4IWU3_9PEZI</name>
<evidence type="ECO:0000313" key="2">
    <source>
        <dbReference type="Proteomes" id="UP000572817"/>
    </source>
</evidence>
<evidence type="ECO:0000313" key="1">
    <source>
        <dbReference type="EMBL" id="KAF4309036.1"/>
    </source>
</evidence>
<dbReference type="EMBL" id="WWBZ02000016">
    <property type="protein sequence ID" value="KAF4309036.1"/>
    <property type="molecule type" value="Genomic_DNA"/>
</dbReference>
<dbReference type="Pfam" id="PF11951">
    <property type="entry name" value="Fungal_trans_2"/>
    <property type="match status" value="1"/>
</dbReference>
<organism evidence="1 2">
    <name type="scientific">Botryosphaeria dothidea</name>
    <dbReference type="NCBI Taxonomy" id="55169"/>
    <lineage>
        <taxon>Eukaryota</taxon>
        <taxon>Fungi</taxon>
        <taxon>Dikarya</taxon>
        <taxon>Ascomycota</taxon>
        <taxon>Pezizomycotina</taxon>
        <taxon>Dothideomycetes</taxon>
        <taxon>Dothideomycetes incertae sedis</taxon>
        <taxon>Botryosphaeriales</taxon>
        <taxon>Botryosphaeriaceae</taxon>
        <taxon>Botryosphaeria</taxon>
    </lineage>
</organism>